<feature type="coiled-coil region" evidence="1">
    <location>
        <begin position="770"/>
        <end position="831"/>
    </location>
</feature>
<evidence type="ECO:0000256" key="1">
    <source>
        <dbReference type="SAM" id="Coils"/>
    </source>
</evidence>
<proteinExistence type="predicted"/>
<evidence type="ECO:0000313" key="4">
    <source>
        <dbReference type="Proteomes" id="UP000640335"/>
    </source>
</evidence>
<evidence type="ECO:0000259" key="2">
    <source>
        <dbReference type="Pfam" id="PF13575"/>
    </source>
</evidence>
<dbReference type="EMBL" id="JACSQZ010000081">
    <property type="protein sequence ID" value="MBD7916421.1"/>
    <property type="molecule type" value="Genomic_DNA"/>
</dbReference>
<keyword evidence="1" id="KW-0175">Coiled coil</keyword>
<dbReference type="NCBIfam" id="TIGR03897">
    <property type="entry name" value="lanti_2_LanM"/>
    <property type="match status" value="1"/>
</dbReference>
<gene>
    <name evidence="3" type="primary">lanM</name>
    <name evidence="3" type="ORF">H9660_14855</name>
</gene>
<dbReference type="Proteomes" id="UP000640335">
    <property type="component" value="Unassembled WGS sequence"/>
</dbReference>
<dbReference type="SMART" id="SM01260">
    <property type="entry name" value="LANC_like"/>
    <property type="match status" value="1"/>
</dbReference>
<dbReference type="InterPro" id="IPR025410">
    <property type="entry name" value="Lant_dehyd"/>
</dbReference>
<keyword evidence="4" id="KW-1185">Reference proteome</keyword>
<dbReference type="Pfam" id="PF05147">
    <property type="entry name" value="LANC_like"/>
    <property type="match status" value="1"/>
</dbReference>
<dbReference type="InterPro" id="IPR007822">
    <property type="entry name" value="LANC-like"/>
</dbReference>
<evidence type="ECO:0000313" key="3">
    <source>
        <dbReference type="EMBL" id="MBD7916421.1"/>
    </source>
</evidence>
<dbReference type="RefSeq" id="WP_191751163.1">
    <property type="nucleotide sequence ID" value="NZ_JACSQZ010000081.1"/>
</dbReference>
<dbReference type="Pfam" id="PF13575">
    <property type="entry name" value="DUF4135"/>
    <property type="match status" value="1"/>
</dbReference>
<sequence length="930" mass="109652">MRYKIFKPFFNNLIKKYGERDLLRLNDIKSDLLRNNLYNQLLYYLENDYIRVIYKEFTSFKEMNQEQDKNDNIFSIFLKNIEMDEYIEYIDNKYPLLKKNSSKKIHDYIDLVCEIYNNFLLDKKNIEKNIFEKCGELIDIYVMQGDIHNGKSACKVVTENSSFYYKPINSLNMELFYDVLDLITGNIKELDIKKIKYFSRDTHTWLEEIKYETCFEIDEVKKYYYLSGIYLMIFYIFSSYDMHFENIISNKSTPVIVDFETIAHASTTKSEYDNDFKEVINSILNSAFIPYINDNGAFDINLSGILSETDVSENNESYIYTVDDKYGIKLEKYKSCFYVENQVSLNNENVLEKYITLEEIRKLIRSGFEYASNVIIDNKDKLESIALLYMKNEKLELRQLLRPTQVYHQFIESCKHPDILISEKKQDEILIILESNFTPSSYGYIRVEEEISKLKEGYIPKFYSLGYSKDLYSDGKIICKDYFVESALEMVIKKIRSLDYNQIKYQMRFIDLSILTLEKSDSFGKTTVLKNKKGDIDVKYIKDIIYDLIDDIDNSTIDYGNNFKSIFGPHLTDKKNMWRLRDFSVDIYEDGGVILLLAYYGYTFNCNKSIDLAINLLNYINLFKDDQRITNNSIFTGKGSLLYLNYNLYKVLDKIDIYKINSNEYKQIYYDIANNLLDKIIEKEFDSEDFDFMGGAISSIYFIAKTYLDYSENYEGIKSKLGEITEKIKLEFKYEWINKFGYAHGITGIVVCLSVLYKVTNESDLLIIIKNLLEKENNILMENMVDLNNSWCKGISGILLGRNLCVENILISESKKEIEIKEIEIKDLALRFNDYLYNEKYEELIFNESNLCLCHGLYGNIEVLLRLGAKDKFKEKIYKKYFDSFDNINWVDSLNIPINTFMLANTGIAYVLLEIFYDNIPSILSLDIFE</sequence>
<name>A0ABR8Q7L5_9CLOT</name>
<reference evidence="3 4" key="1">
    <citation type="submission" date="2020-08" db="EMBL/GenBank/DDBJ databases">
        <title>A Genomic Blueprint of the Chicken Gut Microbiome.</title>
        <authorList>
            <person name="Gilroy R."/>
            <person name="Ravi A."/>
            <person name="Getino M."/>
            <person name="Pursley I."/>
            <person name="Horton D.L."/>
            <person name="Alikhan N.-F."/>
            <person name="Baker D."/>
            <person name="Gharbi K."/>
            <person name="Hall N."/>
            <person name="Watson M."/>
            <person name="Adriaenssens E.M."/>
            <person name="Foster-Nyarko E."/>
            <person name="Jarju S."/>
            <person name="Secka A."/>
            <person name="Antonio M."/>
            <person name="Oren A."/>
            <person name="Chaudhuri R."/>
            <person name="La Ragione R.M."/>
            <person name="Hildebrand F."/>
            <person name="Pallen M.J."/>
        </authorList>
    </citation>
    <scope>NUCLEOTIDE SEQUENCE [LARGE SCALE GENOMIC DNA]</scope>
    <source>
        <strain evidence="3 4">Sa3CUN1</strain>
    </source>
</reference>
<dbReference type="Gene3D" id="1.50.10.20">
    <property type="match status" value="1"/>
</dbReference>
<protein>
    <submittedName>
        <fullName evidence="3">Type 2 lantipeptide synthetase LanM</fullName>
    </submittedName>
</protein>
<accession>A0ABR8Q7L5</accession>
<dbReference type="PIRSF" id="PIRSF037228">
    <property type="entry name" value="Lant_mod_RumM"/>
    <property type="match status" value="1"/>
</dbReference>
<dbReference type="SUPFAM" id="SSF158745">
    <property type="entry name" value="LanC-like"/>
    <property type="match status" value="1"/>
</dbReference>
<organism evidence="3 4">
    <name type="scientific">Clostridium gallinarum</name>
    <dbReference type="NCBI Taxonomy" id="2762246"/>
    <lineage>
        <taxon>Bacteria</taxon>
        <taxon>Bacillati</taxon>
        <taxon>Bacillota</taxon>
        <taxon>Clostridia</taxon>
        <taxon>Eubacteriales</taxon>
        <taxon>Clostridiaceae</taxon>
        <taxon>Clostridium</taxon>
    </lineage>
</organism>
<dbReference type="InterPro" id="IPR017146">
    <property type="entry name" value="Lanti_2_LanM"/>
</dbReference>
<feature type="domain" description="Lantibiotic biosynthesis protein dehydration" evidence="2">
    <location>
        <begin position="94"/>
        <end position="463"/>
    </location>
</feature>
<comment type="caution">
    <text evidence="3">The sequence shown here is derived from an EMBL/GenBank/DDBJ whole genome shotgun (WGS) entry which is preliminary data.</text>
</comment>